<dbReference type="FunFam" id="3.30.420.10:FF:000032">
    <property type="entry name" value="Retrovirus-related Pol polyprotein from transposon 297-like Protein"/>
    <property type="match status" value="1"/>
</dbReference>
<dbReference type="InterPro" id="IPR021109">
    <property type="entry name" value="Peptidase_aspartic_dom_sf"/>
</dbReference>
<dbReference type="GO" id="GO:0004519">
    <property type="term" value="F:endonuclease activity"/>
    <property type="evidence" value="ECO:0007669"/>
    <property type="project" value="UniProtKB-KW"/>
</dbReference>
<dbReference type="GO" id="GO:0003676">
    <property type="term" value="F:nucleic acid binding"/>
    <property type="evidence" value="ECO:0007669"/>
    <property type="project" value="InterPro"/>
</dbReference>
<dbReference type="Gene3D" id="3.30.420.10">
    <property type="entry name" value="Ribonuclease H-like superfamily/Ribonuclease H"/>
    <property type="match status" value="1"/>
</dbReference>
<dbReference type="GO" id="GO:0006508">
    <property type="term" value="P:proteolysis"/>
    <property type="evidence" value="ECO:0007669"/>
    <property type="project" value="UniProtKB-KW"/>
</dbReference>
<dbReference type="InterPro" id="IPR000477">
    <property type="entry name" value="RT_dom"/>
</dbReference>
<keyword evidence="2" id="KW-0645">Protease</keyword>
<dbReference type="InterPro" id="IPR043502">
    <property type="entry name" value="DNA/RNA_pol_sf"/>
</dbReference>
<evidence type="ECO:0000313" key="13">
    <source>
        <dbReference type="EMBL" id="KFD60653.1"/>
    </source>
</evidence>
<organism evidence="13">
    <name type="scientific">Trichuris suis</name>
    <name type="common">pig whipworm</name>
    <dbReference type="NCBI Taxonomy" id="68888"/>
    <lineage>
        <taxon>Eukaryota</taxon>
        <taxon>Metazoa</taxon>
        <taxon>Ecdysozoa</taxon>
        <taxon>Nematoda</taxon>
        <taxon>Enoplea</taxon>
        <taxon>Dorylaimia</taxon>
        <taxon>Trichinellida</taxon>
        <taxon>Trichuridae</taxon>
        <taxon>Trichuris</taxon>
    </lineage>
</organism>
<dbReference type="GO" id="GO:0003964">
    <property type="term" value="F:RNA-directed DNA polymerase activity"/>
    <property type="evidence" value="ECO:0007669"/>
    <property type="project" value="UniProtKB-KW"/>
</dbReference>
<evidence type="ECO:0000256" key="10">
    <source>
        <dbReference type="SAM" id="MobiDB-lite"/>
    </source>
</evidence>
<feature type="domain" description="Integrase catalytic" evidence="12">
    <location>
        <begin position="940"/>
        <end position="1109"/>
    </location>
</feature>
<dbReference type="FunFam" id="3.30.70.270:FF:000020">
    <property type="entry name" value="Transposon Tf2-6 polyprotein-like Protein"/>
    <property type="match status" value="1"/>
</dbReference>
<dbReference type="InterPro" id="IPR041577">
    <property type="entry name" value="RT_RNaseH_2"/>
</dbReference>
<dbReference type="Gene3D" id="3.10.10.10">
    <property type="entry name" value="HIV Type 1 Reverse Transcriptase, subunit A, domain 1"/>
    <property type="match status" value="1"/>
</dbReference>
<feature type="region of interest" description="Disordered" evidence="10">
    <location>
        <begin position="182"/>
        <end position="209"/>
    </location>
</feature>
<keyword evidence="6" id="KW-0255">Endonuclease</keyword>
<feature type="region of interest" description="Disordered" evidence="10">
    <location>
        <begin position="1"/>
        <end position="20"/>
    </location>
</feature>
<dbReference type="SUPFAM" id="SSF53098">
    <property type="entry name" value="Ribonuclease H-like"/>
    <property type="match status" value="1"/>
</dbReference>
<name>A0A085MTV7_9BILA</name>
<evidence type="ECO:0000256" key="7">
    <source>
        <dbReference type="ARBA" id="ARBA00022801"/>
    </source>
</evidence>
<evidence type="ECO:0000256" key="5">
    <source>
        <dbReference type="ARBA" id="ARBA00022722"/>
    </source>
</evidence>
<evidence type="ECO:0000256" key="6">
    <source>
        <dbReference type="ARBA" id="ARBA00022759"/>
    </source>
</evidence>
<dbReference type="PANTHER" id="PTHR37984">
    <property type="entry name" value="PROTEIN CBG26694"/>
    <property type="match status" value="1"/>
</dbReference>
<dbReference type="GO" id="GO:0015074">
    <property type="term" value="P:DNA integration"/>
    <property type="evidence" value="ECO:0007669"/>
    <property type="project" value="InterPro"/>
</dbReference>
<dbReference type="AlphaFoldDB" id="A0A085MTV7"/>
<keyword evidence="3" id="KW-0808">Transferase</keyword>
<feature type="domain" description="Reverse transcriptase" evidence="11">
    <location>
        <begin position="437"/>
        <end position="614"/>
    </location>
</feature>
<keyword evidence="4" id="KW-0548">Nucleotidyltransferase</keyword>
<dbReference type="Pfam" id="PF00665">
    <property type="entry name" value="rve"/>
    <property type="match status" value="1"/>
</dbReference>
<evidence type="ECO:0000256" key="4">
    <source>
        <dbReference type="ARBA" id="ARBA00022695"/>
    </source>
</evidence>
<keyword evidence="7" id="KW-0378">Hydrolase</keyword>
<dbReference type="Proteomes" id="UP000030758">
    <property type="component" value="Unassembled WGS sequence"/>
</dbReference>
<protein>
    <recommendedName>
        <fullName evidence="1">RNA-directed DNA polymerase</fullName>
        <ecNumber evidence="1">2.7.7.49</ecNumber>
    </recommendedName>
</protein>
<reference evidence="13" key="1">
    <citation type="journal article" date="2014" name="Nat. Genet.">
        <title>Genome and transcriptome of the porcine whipworm Trichuris suis.</title>
        <authorList>
            <person name="Jex A.R."/>
            <person name="Nejsum P."/>
            <person name="Schwarz E.M."/>
            <person name="Hu L."/>
            <person name="Young N.D."/>
            <person name="Hall R.S."/>
            <person name="Korhonen P.K."/>
            <person name="Liao S."/>
            <person name="Thamsborg S."/>
            <person name="Xia J."/>
            <person name="Xu P."/>
            <person name="Wang S."/>
            <person name="Scheerlinck J.P."/>
            <person name="Hofmann A."/>
            <person name="Sternberg P.W."/>
            <person name="Wang J."/>
            <person name="Gasser R.B."/>
        </authorList>
    </citation>
    <scope>NUCLEOTIDE SEQUENCE [LARGE SCALE GENOMIC DNA]</scope>
    <source>
        <strain evidence="13">DCEP-RM93F</strain>
    </source>
</reference>
<evidence type="ECO:0000256" key="1">
    <source>
        <dbReference type="ARBA" id="ARBA00012493"/>
    </source>
</evidence>
<dbReference type="PANTHER" id="PTHR37984:SF5">
    <property type="entry name" value="PROTEIN NYNRIN-LIKE"/>
    <property type="match status" value="1"/>
</dbReference>
<dbReference type="FunFam" id="3.10.10.10:FF:000007">
    <property type="entry name" value="Retrovirus-related Pol polyprotein from transposon 17.6-like Protein"/>
    <property type="match status" value="1"/>
</dbReference>
<dbReference type="PROSITE" id="PS50994">
    <property type="entry name" value="INTEGRASE"/>
    <property type="match status" value="1"/>
</dbReference>
<dbReference type="SUPFAM" id="SSF56672">
    <property type="entry name" value="DNA/RNA polymerases"/>
    <property type="match status" value="1"/>
</dbReference>
<dbReference type="InterPro" id="IPR036397">
    <property type="entry name" value="RNaseH_sf"/>
</dbReference>
<accession>A0A085MTV7</accession>
<dbReference type="InterPro" id="IPR043128">
    <property type="entry name" value="Rev_trsase/Diguanyl_cyclase"/>
</dbReference>
<dbReference type="EMBL" id="KL367655">
    <property type="protein sequence ID" value="KFD60653.1"/>
    <property type="molecule type" value="Genomic_DNA"/>
</dbReference>
<dbReference type="Gene3D" id="2.40.70.10">
    <property type="entry name" value="Acid Proteases"/>
    <property type="match status" value="1"/>
</dbReference>
<dbReference type="Gene3D" id="3.30.70.270">
    <property type="match status" value="2"/>
</dbReference>
<dbReference type="Pfam" id="PF00078">
    <property type="entry name" value="RVT_1"/>
    <property type="match status" value="1"/>
</dbReference>
<evidence type="ECO:0000256" key="2">
    <source>
        <dbReference type="ARBA" id="ARBA00022670"/>
    </source>
</evidence>
<dbReference type="FunFam" id="2.40.70.10:FF:000130">
    <property type="entry name" value="Retrovirus-related Pol polyprotein from transposon opus-like Protein"/>
    <property type="match status" value="1"/>
</dbReference>
<keyword evidence="8" id="KW-0695">RNA-directed DNA polymerase</keyword>
<dbReference type="InterPro" id="IPR050951">
    <property type="entry name" value="Retrovirus_Pol_polyprotein"/>
</dbReference>
<dbReference type="Pfam" id="PF17919">
    <property type="entry name" value="RT_RNaseH_2"/>
    <property type="match status" value="1"/>
</dbReference>
<proteinExistence type="predicted"/>
<dbReference type="PROSITE" id="PS50878">
    <property type="entry name" value="RT_POL"/>
    <property type="match status" value="1"/>
</dbReference>
<dbReference type="SUPFAM" id="SSF50630">
    <property type="entry name" value="Acid proteases"/>
    <property type="match status" value="1"/>
</dbReference>
<evidence type="ECO:0000256" key="3">
    <source>
        <dbReference type="ARBA" id="ARBA00022679"/>
    </source>
</evidence>
<gene>
    <name evidence="13" type="ORF">M514_27162</name>
</gene>
<dbReference type="FunFam" id="3.10.20.370:FF:000001">
    <property type="entry name" value="Retrovirus-related Pol polyprotein from transposon 17.6-like protein"/>
    <property type="match status" value="1"/>
</dbReference>
<dbReference type="Gene3D" id="3.10.20.370">
    <property type="match status" value="1"/>
</dbReference>
<feature type="compositionally biased region" description="Basic residues" evidence="10">
    <location>
        <begin position="187"/>
        <end position="201"/>
    </location>
</feature>
<dbReference type="InterPro" id="IPR001584">
    <property type="entry name" value="Integrase_cat-core"/>
</dbReference>
<dbReference type="InterPro" id="IPR012337">
    <property type="entry name" value="RNaseH-like_sf"/>
</dbReference>
<dbReference type="CDD" id="cd01647">
    <property type="entry name" value="RT_LTR"/>
    <property type="match status" value="1"/>
</dbReference>
<keyword evidence="9" id="KW-0511">Multifunctional enzyme</keyword>
<dbReference type="GO" id="GO:0008233">
    <property type="term" value="F:peptidase activity"/>
    <property type="evidence" value="ECO:0007669"/>
    <property type="project" value="UniProtKB-KW"/>
</dbReference>
<evidence type="ECO:0000256" key="8">
    <source>
        <dbReference type="ARBA" id="ARBA00022918"/>
    </source>
</evidence>
<evidence type="ECO:0000259" key="11">
    <source>
        <dbReference type="PROSITE" id="PS50878"/>
    </source>
</evidence>
<evidence type="ECO:0000259" key="12">
    <source>
        <dbReference type="PROSITE" id="PS50994"/>
    </source>
</evidence>
<sequence length="1210" mass="136011">MEALAKKPEASASHSPTQEEPELAANALIKLPPFWAKDAHLWFHNFGDPESPQTRPNLTTSWPALSQTSPQSRCCIKKNLETGHLRSFGALADSSISENILRALWLQRLPLHIQSIVAGHDSNFTIQQLLSIADRVAEVSQPDLMSVTSSTEALTNVAQQVEALSRRLSELELHHRAARFSPSHAHSNFRGRRRVRSRQPRRSTSVTRQPNQCYYHRRETLPTTLRVSAAGKRIALTVDAGAVRGLAKSRRLFVYDRLTGIQFLVDTGAEVSVYPPVRRCDVNAPPFLLTAANGSYIKTFGKLTLTTDFGLGRTFKWSFICADVTRPIIGADFLLNFGLMVDIKRRKLIDITTSTASTGVVLPTVALGLKTINPSSSRFQKLLADFPSLTRPQFSKAKLKHDITHHIITQGPPKAVRPRRLAPDKLKAAKAEFDILLNQGIIRPSSSPWASALHMVQKKNGDWRPCGDFRPLNAVTLPDRYPIPHLEDVTSALHGKQIFSTIDLVRAYHQIPMKPTDIPKTAVTTPFGLFEYRRMPFGLRNAAQTFQRFIDTVCKGLPFVVAYIDDILVFSKDPEEHCRHLRILFQRFSDYGIIINPTKCVFGKAEVDFLGSRITSSGIIPSPDKIQAIRDFPLPTSRKSLLKFLGMVNFYRRWIPNAARLELPLYAGIPKVNEAFQWSQAAKDSFDTIKTALTNCALLAHTKPQARLGLFTDASNTAVGAALNQLTDGTWQPLGFFSKKLQPAETKYSAYDKELLAVYLAIKHFRHHLEGRSFIVFSDHKPLSFAFRQKPDSCSPRRLRQLDFIAQFTTDIRHITGTANTVADALSRIEEIQICDPKWIADAQAKDQELQQILQNTTSLKLKKVSIPKTNKEIWVDTTLQQPRPYVPDTLRREIFDAIHGLSHPGIRATTSLLTARFTRTCIDCQRCKVCRHTRAPIGTFVPPQRRFANVHLDIIKLSPSDGCSYCLTMIDRFTRWPEATPISDISAETVAKAFYSSWIARYGCPETITTDRGKQFESALFQKLTQLFGIKRIRTTAFHPQSNGIVKRLHRPLKAALKAHRTPKWTETLPMVLLGLRTATKETINASPAEFLYGTTLRLPAEFFKPTGKKDPTTFVGRLVRTMRNLRPVPTAKHPSNAKVFVIPELRSCSHVFLRNDTIQRPLDPTYDGPFRVISRQDKTFTIDISGRTTTVSIDRLIPAHVDTGEGVV</sequence>
<keyword evidence="5" id="KW-0540">Nuclease</keyword>
<dbReference type="EC" id="2.7.7.49" evidence="1"/>
<dbReference type="CDD" id="cd09274">
    <property type="entry name" value="RNase_HI_RT_Ty3"/>
    <property type="match status" value="1"/>
</dbReference>
<dbReference type="GO" id="GO:0042575">
    <property type="term" value="C:DNA polymerase complex"/>
    <property type="evidence" value="ECO:0007669"/>
    <property type="project" value="UniProtKB-ARBA"/>
</dbReference>
<evidence type="ECO:0000256" key="9">
    <source>
        <dbReference type="ARBA" id="ARBA00023268"/>
    </source>
</evidence>